<dbReference type="Gene3D" id="1.10.10.2840">
    <property type="entry name" value="PucR C-terminal helix-turn-helix domain"/>
    <property type="match status" value="1"/>
</dbReference>
<dbReference type="Pfam" id="PF13556">
    <property type="entry name" value="HTH_30"/>
    <property type="match status" value="1"/>
</dbReference>
<dbReference type="InterPro" id="IPR012914">
    <property type="entry name" value="PucR_dom"/>
</dbReference>
<dbReference type="Pfam" id="PF07905">
    <property type="entry name" value="PucR"/>
    <property type="match status" value="1"/>
</dbReference>
<sequence>MDVPRPTLRALLSRHGLDLRLASDPADLPADALDREIRWVHSSDLLDPTPFLSEGLVLLTTGTQFADADSDADYDAYVERLRRRGVLGLGFGTEVVRDGIPAPLLRACRIHAIPVWEVPYRTPFIAVARANAEAIAAAAYARRTWALDAQRAVAVAALGRRGTDAVIAELSRRLDAWVAVVDAGGRFLHEHPAGRLDADAAERVRVEAVGLTARRVAAGGSFTVGDTPVTLQTLGHGGGQGVLAVAASLDEQARSVVTTAAAIAGAAGERRADVDHGREVLAAGILAAIDRGDDSLARAVADAAGIHLPRPPVGVAVAPHPSPHLMTALSRRPTLLVVRHESEAIILGPPNGTEVALAAVSEPVGMSVAHSWDEYRDALTRARIALTRGHTGLVRFEDAAQLGMLAALGHDDARQLAEATLEPLRAHDREHGTALMPTLVAWIGAECGHDAAARTLEVHRHTVRARIEQAQRLLGLDLTTVAGRSQAWAALTASGALNPAATT</sequence>
<reference evidence="3 4" key="1">
    <citation type="submission" date="2023-09" db="EMBL/GenBank/DDBJ databases">
        <title>Demequina sp. a novel bacteria isolated from Capsicum annuum.</title>
        <authorList>
            <person name="Humaira Z."/>
            <person name="Lee J."/>
            <person name="Cho D."/>
        </authorList>
    </citation>
    <scope>NUCLEOTIDE SEQUENCE [LARGE SCALE GENOMIC DNA]</scope>
    <source>
        <strain evidence="3 4">OYTSA14</strain>
    </source>
</reference>
<evidence type="ECO:0000313" key="3">
    <source>
        <dbReference type="EMBL" id="WNM25192.1"/>
    </source>
</evidence>
<dbReference type="RefSeq" id="WP_313499958.1">
    <property type="nucleotide sequence ID" value="NZ_CP134879.1"/>
</dbReference>
<evidence type="ECO:0000313" key="4">
    <source>
        <dbReference type="Proteomes" id="UP001304125"/>
    </source>
</evidence>
<dbReference type="PANTHER" id="PTHR33744">
    <property type="entry name" value="CARBOHYDRATE DIACID REGULATOR"/>
    <property type="match status" value="1"/>
</dbReference>
<dbReference type="PANTHER" id="PTHR33744:SF1">
    <property type="entry name" value="DNA-BINDING TRANSCRIPTIONAL ACTIVATOR ADER"/>
    <property type="match status" value="1"/>
</dbReference>
<gene>
    <name evidence="3" type="ORF">RN606_03320</name>
</gene>
<feature type="domain" description="Purine catabolism PurC-like" evidence="1">
    <location>
        <begin position="31"/>
        <end position="135"/>
    </location>
</feature>
<dbReference type="EMBL" id="CP134879">
    <property type="protein sequence ID" value="WNM25192.1"/>
    <property type="molecule type" value="Genomic_DNA"/>
</dbReference>
<name>A0AA96F860_9MICO</name>
<dbReference type="Proteomes" id="UP001304125">
    <property type="component" value="Chromosome"/>
</dbReference>
<proteinExistence type="predicted"/>
<organism evidence="3 4">
    <name type="scientific">Demequina capsici</name>
    <dbReference type="NCBI Taxonomy" id="3075620"/>
    <lineage>
        <taxon>Bacteria</taxon>
        <taxon>Bacillati</taxon>
        <taxon>Actinomycetota</taxon>
        <taxon>Actinomycetes</taxon>
        <taxon>Micrococcales</taxon>
        <taxon>Demequinaceae</taxon>
        <taxon>Demequina</taxon>
    </lineage>
</organism>
<feature type="domain" description="PucR C-terminal helix-turn-helix" evidence="2">
    <location>
        <begin position="435"/>
        <end position="493"/>
    </location>
</feature>
<accession>A0AA96F860</accession>
<dbReference type="InterPro" id="IPR051448">
    <property type="entry name" value="CdaR-like_regulators"/>
</dbReference>
<keyword evidence="4" id="KW-1185">Reference proteome</keyword>
<dbReference type="AlphaFoldDB" id="A0AA96F860"/>
<protein>
    <submittedName>
        <fullName evidence="3">PucR family transcriptional regulator ligand-binding domain-containing protein</fullName>
    </submittedName>
</protein>
<dbReference type="InterPro" id="IPR025736">
    <property type="entry name" value="PucR_C-HTH_dom"/>
</dbReference>
<evidence type="ECO:0000259" key="1">
    <source>
        <dbReference type="Pfam" id="PF07905"/>
    </source>
</evidence>
<dbReference type="InterPro" id="IPR042070">
    <property type="entry name" value="PucR_C-HTH_sf"/>
</dbReference>
<evidence type="ECO:0000259" key="2">
    <source>
        <dbReference type="Pfam" id="PF13556"/>
    </source>
</evidence>